<dbReference type="InterPro" id="IPR032710">
    <property type="entry name" value="NTF2-like_dom_sf"/>
</dbReference>
<sequence>MTTPQRLRDYYAAWSRQDVDAVLQFFNDQSSFEDLAFAAKFDGLAQIRSFIELTYAGSPDFEVHPTEVMVDGDNAAASWVMSGTHRGDLPGFPATGKRFEVRAASIIQMSGPTIHRIVDYWNPVEFQRSVGLL</sequence>
<feature type="domain" description="SnoaL-like" evidence="1">
    <location>
        <begin position="8"/>
        <end position="110"/>
    </location>
</feature>
<gene>
    <name evidence="2" type="ORF">Pan14r_15260</name>
</gene>
<dbReference type="InterPro" id="IPR037401">
    <property type="entry name" value="SnoaL-like"/>
</dbReference>
<dbReference type="InterPro" id="IPR009959">
    <property type="entry name" value="Cyclase_SnoaL-like"/>
</dbReference>
<organism evidence="2 3">
    <name type="scientific">Crateriforma conspicua</name>
    <dbReference type="NCBI Taxonomy" id="2527996"/>
    <lineage>
        <taxon>Bacteria</taxon>
        <taxon>Pseudomonadati</taxon>
        <taxon>Planctomycetota</taxon>
        <taxon>Planctomycetia</taxon>
        <taxon>Planctomycetales</taxon>
        <taxon>Planctomycetaceae</taxon>
        <taxon>Crateriforma</taxon>
    </lineage>
</organism>
<reference evidence="2 3" key="1">
    <citation type="submission" date="2019-02" db="EMBL/GenBank/DDBJ databases">
        <title>Deep-cultivation of Planctomycetes and their phenomic and genomic characterization uncovers novel biology.</title>
        <authorList>
            <person name="Wiegand S."/>
            <person name="Jogler M."/>
            <person name="Boedeker C."/>
            <person name="Pinto D."/>
            <person name="Vollmers J."/>
            <person name="Rivas-Marin E."/>
            <person name="Kohn T."/>
            <person name="Peeters S.H."/>
            <person name="Heuer A."/>
            <person name="Rast P."/>
            <person name="Oberbeckmann S."/>
            <person name="Bunk B."/>
            <person name="Jeske O."/>
            <person name="Meyerdierks A."/>
            <person name="Storesund J.E."/>
            <person name="Kallscheuer N."/>
            <person name="Luecker S."/>
            <person name="Lage O.M."/>
            <person name="Pohl T."/>
            <person name="Merkel B.J."/>
            <person name="Hornburger P."/>
            <person name="Mueller R.-W."/>
            <person name="Bruemmer F."/>
            <person name="Labrenz M."/>
            <person name="Spormann A.M."/>
            <person name="Op Den Camp H."/>
            <person name="Overmann J."/>
            <person name="Amann R."/>
            <person name="Jetten M.S.M."/>
            <person name="Mascher T."/>
            <person name="Medema M.H."/>
            <person name="Devos D.P."/>
            <person name="Kaster A.-K."/>
            <person name="Ovreas L."/>
            <person name="Rohde M."/>
            <person name="Galperin M.Y."/>
            <person name="Jogler C."/>
        </authorList>
    </citation>
    <scope>NUCLEOTIDE SEQUENCE [LARGE SCALE GENOMIC DNA]</scope>
    <source>
        <strain evidence="2 3">Pan14r</strain>
    </source>
</reference>
<name>A0A5C5Y3I0_9PLAN</name>
<dbReference type="SUPFAM" id="SSF54427">
    <property type="entry name" value="NTF2-like"/>
    <property type="match status" value="1"/>
</dbReference>
<dbReference type="Pfam" id="PF12680">
    <property type="entry name" value="SnoaL_2"/>
    <property type="match status" value="1"/>
</dbReference>
<protein>
    <submittedName>
        <fullName evidence="2">SnoaL-like polyketide cyclase</fullName>
    </submittedName>
</protein>
<accession>A0A5C5Y3I0</accession>
<dbReference type="RefSeq" id="WP_145298874.1">
    <property type="nucleotide sequence ID" value="NZ_CP036319.1"/>
</dbReference>
<proteinExistence type="predicted"/>
<evidence type="ECO:0000259" key="1">
    <source>
        <dbReference type="Pfam" id="PF12680"/>
    </source>
</evidence>
<dbReference type="Proteomes" id="UP000317238">
    <property type="component" value="Unassembled WGS sequence"/>
</dbReference>
<comment type="caution">
    <text evidence="2">The sequence shown here is derived from an EMBL/GenBank/DDBJ whole genome shotgun (WGS) entry which is preliminary data.</text>
</comment>
<dbReference type="AlphaFoldDB" id="A0A5C5Y3I0"/>
<evidence type="ECO:0000313" key="3">
    <source>
        <dbReference type="Proteomes" id="UP000317238"/>
    </source>
</evidence>
<dbReference type="PANTHER" id="PTHR38436">
    <property type="entry name" value="POLYKETIDE CYCLASE SNOAL-LIKE DOMAIN"/>
    <property type="match status" value="1"/>
</dbReference>
<dbReference type="Gene3D" id="3.10.450.50">
    <property type="match status" value="1"/>
</dbReference>
<dbReference type="PANTHER" id="PTHR38436:SF1">
    <property type="entry name" value="ESTER CYCLASE"/>
    <property type="match status" value="1"/>
</dbReference>
<dbReference type="OrthoDB" id="9182871at2"/>
<keyword evidence="3" id="KW-1185">Reference proteome</keyword>
<dbReference type="EMBL" id="SJPL01000001">
    <property type="protein sequence ID" value="TWT69241.1"/>
    <property type="molecule type" value="Genomic_DNA"/>
</dbReference>
<evidence type="ECO:0000313" key="2">
    <source>
        <dbReference type="EMBL" id="TWT69241.1"/>
    </source>
</evidence>
<dbReference type="GO" id="GO:0030638">
    <property type="term" value="P:polyketide metabolic process"/>
    <property type="evidence" value="ECO:0007669"/>
    <property type="project" value="InterPro"/>
</dbReference>